<dbReference type="CDD" id="cd06142">
    <property type="entry name" value="RNaseD_exo"/>
    <property type="match status" value="1"/>
</dbReference>
<dbReference type="Proteomes" id="UP000323164">
    <property type="component" value="Unassembled WGS sequence"/>
</dbReference>
<dbReference type="AlphaFoldDB" id="A0A5D8Z3F4"/>
<dbReference type="PANTHER" id="PTHR47649">
    <property type="entry name" value="RIBONUCLEASE D"/>
    <property type="match status" value="1"/>
</dbReference>
<keyword evidence="1" id="KW-0963">Cytoplasm</keyword>
<dbReference type="GO" id="GO:0008408">
    <property type="term" value="F:3'-5' exonuclease activity"/>
    <property type="evidence" value="ECO:0007669"/>
    <property type="project" value="InterPro"/>
</dbReference>
<evidence type="ECO:0000256" key="5">
    <source>
        <dbReference type="ARBA" id="ARBA00022839"/>
    </source>
</evidence>
<dbReference type="InterPro" id="IPR006292">
    <property type="entry name" value="RNase_D"/>
</dbReference>
<comment type="caution">
    <text evidence="7">The sequence shown here is derived from an EMBL/GenBank/DDBJ whole genome shotgun (WGS) entry which is preliminary data.</text>
</comment>
<dbReference type="OrthoDB" id="9800549at2"/>
<dbReference type="PANTHER" id="PTHR47649:SF1">
    <property type="entry name" value="RIBONUCLEASE D"/>
    <property type="match status" value="1"/>
</dbReference>
<dbReference type="Gene3D" id="3.30.420.10">
    <property type="entry name" value="Ribonuclease H-like superfamily/Ribonuclease H"/>
    <property type="match status" value="1"/>
</dbReference>
<evidence type="ECO:0000256" key="1">
    <source>
        <dbReference type="ARBA" id="ARBA00022490"/>
    </source>
</evidence>
<organism evidence="7 8">
    <name type="scientific">Cognatilysobacter lacus</name>
    <dbReference type="NCBI Taxonomy" id="1643323"/>
    <lineage>
        <taxon>Bacteria</taxon>
        <taxon>Pseudomonadati</taxon>
        <taxon>Pseudomonadota</taxon>
        <taxon>Gammaproteobacteria</taxon>
        <taxon>Lysobacterales</taxon>
        <taxon>Lysobacteraceae</taxon>
        <taxon>Cognatilysobacter</taxon>
    </lineage>
</organism>
<dbReference type="SMART" id="SM00474">
    <property type="entry name" value="35EXOc"/>
    <property type="match status" value="1"/>
</dbReference>
<sequence>MSPAPANPAHVLAHWIDSPDALRARLASPPARVGLDTEFIRERTYWPKLALVQIALPQADGGIEILLVDTLAPGIAEALAPLLADASVLKIMHSPSEDLVAFRQTCKQVPSPLFDTQAAAALAGVGAGMGYQKLVAEITGTALEKGETRSDWLRRPLSASQLQYAADDVQHLFELHDALTAKLDALGRRGWFQSDMARTMATAIEDPADRWPHLSMRTANFLDRDGQTRLLRLLRWRDAHARVADLPRSWVLDNELAATLARMSPSTPESIAEAVRAHPKGPRKLVDAIWTALGTPLPDEAEAPDAAVAERRDKSKVKALQDAVSRRAAELGVADAVLASRRMLEPLVDTGEWPESLEGWRREQLEPVLAPLLGRAPVG</sequence>
<keyword evidence="2" id="KW-0819">tRNA processing</keyword>
<dbReference type="SUPFAM" id="SSF47819">
    <property type="entry name" value="HRDC-like"/>
    <property type="match status" value="2"/>
</dbReference>
<evidence type="ECO:0000256" key="2">
    <source>
        <dbReference type="ARBA" id="ARBA00022694"/>
    </source>
</evidence>
<evidence type="ECO:0000313" key="7">
    <source>
        <dbReference type="EMBL" id="TZF89160.1"/>
    </source>
</evidence>
<protein>
    <submittedName>
        <fullName evidence="7">Ribonuclease D</fullName>
        <ecNumber evidence="7">3.1.13.5</ecNumber>
    </submittedName>
</protein>
<evidence type="ECO:0000256" key="4">
    <source>
        <dbReference type="ARBA" id="ARBA00022801"/>
    </source>
</evidence>
<proteinExistence type="predicted"/>
<dbReference type="InterPro" id="IPR044876">
    <property type="entry name" value="HRDC_dom_sf"/>
</dbReference>
<keyword evidence="4 7" id="KW-0378">Hydrolase</keyword>
<dbReference type="GO" id="GO:0033890">
    <property type="term" value="F:ribonuclease D activity"/>
    <property type="evidence" value="ECO:0007669"/>
    <property type="project" value="UniProtKB-EC"/>
</dbReference>
<reference evidence="7 8" key="1">
    <citation type="submission" date="2019-08" db="EMBL/GenBank/DDBJ databases">
        <title>Draft genome sequence of Lysobacter sp. UKS-15.</title>
        <authorList>
            <person name="Im W.-T."/>
        </authorList>
    </citation>
    <scope>NUCLEOTIDE SEQUENCE [LARGE SCALE GENOMIC DNA]</scope>
    <source>
        <strain evidence="7 8">UKS-15</strain>
    </source>
</reference>
<dbReference type="SUPFAM" id="SSF53098">
    <property type="entry name" value="Ribonuclease H-like"/>
    <property type="match status" value="1"/>
</dbReference>
<evidence type="ECO:0000256" key="3">
    <source>
        <dbReference type="ARBA" id="ARBA00022722"/>
    </source>
</evidence>
<dbReference type="GO" id="GO:0003676">
    <property type="term" value="F:nucleic acid binding"/>
    <property type="evidence" value="ECO:0007669"/>
    <property type="project" value="InterPro"/>
</dbReference>
<feature type="domain" description="HRDC" evidence="6">
    <location>
        <begin position="223"/>
        <end position="303"/>
    </location>
</feature>
<keyword evidence="5" id="KW-0269">Exonuclease</keyword>
<keyword evidence="3" id="KW-0540">Nuclease</keyword>
<dbReference type="InterPro" id="IPR051086">
    <property type="entry name" value="RNase_D-like"/>
</dbReference>
<dbReference type="Pfam" id="PF01612">
    <property type="entry name" value="DNA_pol_A_exo1"/>
    <property type="match status" value="1"/>
</dbReference>
<dbReference type="InterPro" id="IPR012337">
    <property type="entry name" value="RNaseH-like_sf"/>
</dbReference>
<dbReference type="EC" id="3.1.13.5" evidence="7"/>
<dbReference type="InterPro" id="IPR002121">
    <property type="entry name" value="HRDC_dom"/>
</dbReference>
<dbReference type="NCBIfam" id="TIGR01388">
    <property type="entry name" value="rnd"/>
    <property type="match status" value="1"/>
</dbReference>
<evidence type="ECO:0000313" key="8">
    <source>
        <dbReference type="Proteomes" id="UP000323164"/>
    </source>
</evidence>
<dbReference type="EMBL" id="VTRV01000090">
    <property type="protein sequence ID" value="TZF89160.1"/>
    <property type="molecule type" value="Genomic_DNA"/>
</dbReference>
<dbReference type="GO" id="GO:0000166">
    <property type="term" value="F:nucleotide binding"/>
    <property type="evidence" value="ECO:0007669"/>
    <property type="project" value="InterPro"/>
</dbReference>
<dbReference type="InterPro" id="IPR036397">
    <property type="entry name" value="RNaseH_sf"/>
</dbReference>
<dbReference type="InterPro" id="IPR002562">
    <property type="entry name" value="3'-5'_exonuclease_dom"/>
</dbReference>
<accession>A0A5D8Z3F4</accession>
<evidence type="ECO:0000259" key="6">
    <source>
        <dbReference type="PROSITE" id="PS50967"/>
    </source>
</evidence>
<dbReference type="PROSITE" id="PS50967">
    <property type="entry name" value="HRDC"/>
    <property type="match status" value="1"/>
</dbReference>
<gene>
    <name evidence="7" type="primary">rnd</name>
    <name evidence="7" type="ORF">FW784_09110</name>
</gene>
<name>A0A5D8Z3F4_9GAMM</name>
<dbReference type="GO" id="GO:0008033">
    <property type="term" value="P:tRNA processing"/>
    <property type="evidence" value="ECO:0007669"/>
    <property type="project" value="UniProtKB-KW"/>
</dbReference>
<dbReference type="Gene3D" id="1.10.150.80">
    <property type="entry name" value="HRDC domain"/>
    <property type="match status" value="2"/>
</dbReference>
<keyword evidence="8" id="KW-1185">Reference proteome</keyword>
<dbReference type="InterPro" id="IPR010997">
    <property type="entry name" value="HRDC-like_sf"/>
</dbReference>